<dbReference type="EMBL" id="JAFBEE010000002">
    <property type="protein sequence ID" value="MBM7613990.1"/>
    <property type="molecule type" value="Genomic_DNA"/>
</dbReference>
<dbReference type="InterPro" id="IPR019657">
    <property type="entry name" value="ComFB"/>
</dbReference>
<evidence type="ECO:0000313" key="1">
    <source>
        <dbReference type="EMBL" id="MBM7613990.1"/>
    </source>
</evidence>
<sequence length="87" mass="9826">MKVKNNMEDVIEHLLPQVLKSYPEVCKCERCVSDIKALALNILPPKYVATPLGEVYSRVNELSTQFEANAVKAIIVAIEKVLKHPRH</sequence>
<gene>
    <name evidence="1" type="ORF">JOC73_000499</name>
</gene>
<keyword evidence="2" id="KW-1185">Reference proteome</keyword>
<organism evidence="1 2">
    <name type="scientific">Alkaliphilus hydrothermalis</name>
    <dbReference type="NCBI Taxonomy" id="1482730"/>
    <lineage>
        <taxon>Bacteria</taxon>
        <taxon>Bacillati</taxon>
        <taxon>Bacillota</taxon>
        <taxon>Clostridia</taxon>
        <taxon>Peptostreptococcales</taxon>
        <taxon>Natronincolaceae</taxon>
        <taxon>Alkaliphilus</taxon>
    </lineage>
</organism>
<protein>
    <submittedName>
        <fullName evidence="1">Competence protein ComFB</fullName>
    </submittedName>
</protein>
<accession>A0ABS2NM41</accession>
<dbReference type="Proteomes" id="UP001314796">
    <property type="component" value="Unassembled WGS sequence"/>
</dbReference>
<dbReference type="RefSeq" id="WP_204400271.1">
    <property type="nucleotide sequence ID" value="NZ_JAFBEE010000002.1"/>
</dbReference>
<comment type="caution">
    <text evidence="1">The sequence shown here is derived from an EMBL/GenBank/DDBJ whole genome shotgun (WGS) entry which is preliminary data.</text>
</comment>
<name>A0ABS2NM41_9FIRM</name>
<dbReference type="Pfam" id="PF10719">
    <property type="entry name" value="ComFB"/>
    <property type="match status" value="1"/>
</dbReference>
<evidence type="ECO:0000313" key="2">
    <source>
        <dbReference type="Proteomes" id="UP001314796"/>
    </source>
</evidence>
<reference evidence="1 2" key="1">
    <citation type="submission" date="2021-01" db="EMBL/GenBank/DDBJ databases">
        <title>Genomic Encyclopedia of Type Strains, Phase IV (KMG-IV): sequencing the most valuable type-strain genomes for metagenomic binning, comparative biology and taxonomic classification.</title>
        <authorList>
            <person name="Goeker M."/>
        </authorList>
    </citation>
    <scope>NUCLEOTIDE SEQUENCE [LARGE SCALE GENOMIC DNA]</scope>
    <source>
        <strain evidence="1 2">DSM 25890</strain>
    </source>
</reference>
<proteinExistence type="predicted"/>